<name>A0A9N9H3W8_9GLOM</name>
<feature type="domain" description="Ubiquitin-like" evidence="4">
    <location>
        <begin position="32"/>
        <end position="86"/>
    </location>
</feature>
<feature type="compositionally biased region" description="Polar residues" evidence="2">
    <location>
        <begin position="88"/>
        <end position="111"/>
    </location>
</feature>
<reference evidence="5" key="1">
    <citation type="submission" date="2021-06" db="EMBL/GenBank/DDBJ databases">
        <authorList>
            <person name="Kallberg Y."/>
            <person name="Tangrot J."/>
            <person name="Rosling A."/>
        </authorList>
    </citation>
    <scope>NUCLEOTIDE SEQUENCE</scope>
    <source>
        <strain evidence="5">CL551</strain>
    </source>
</reference>
<evidence type="ECO:0000313" key="6">
    <source>
        <dbReference type="Proteomes" id="UP000789342"/>
    </source>
</evidence>
<feature type="region of interest" description="Disordered" evidence="2">
    <location>
        <begin position="291"/>
        <end position="347"/>
    </location>
</feature>
<dbReference type="InterPro" id="IPR006636">
    <property type="entry name" value="STI1_HS-bd"/>
</dbReference>
<dbReference type="GO" id="GO:0006511">
    <property type="term" value="P:ubiquitin-dependent protein catabolic process"/>
    <property type="evidence" value="ECO:0007669"/>
    <property type="project" value="TreeGrafter"/>
</dbReference>
<dbReference type="GO" id="GO:0005829">
    <property type="term" value="C:cytosol"/>
    <property type="evidence" value="ECO:0007669"/>
    <property type="project" value="TreeGrafter"/>
</dbReference>
<feature type="compositionally biased region" description="Polar residues" evidence="2">
    <location>
        <begin position="328"/>
        <end position="345"/>
    </location>
</feature>
<dbReference type="PROSITE" id="PS50030">
    <property type="entry name" value="UBA"/>
    <property type="match status" value="1"/>
</dbReference>
<dbReference type="InterPro" id="IPR000626">
    <property type="entry name" value="Ubiquitin-like_dom"/>
</dbReference>
<dbReference type="EMBL" id="CAJVPV010010774">
    <property type="protein sequence ID" value="CAG8654848.1"/>
    <property type="molecule type" value="Genomic_DNA"/>
</dbReference>
<dbReference type="SMART" id="SM00213">
    <property type="entry name" value="UBQ"/>
    <property type="match status" value="1"/>
</dbReference>
<dbReference type="Gene3D" id="3.10.20.90">
    <property type="entry name" value="Phosphatidylinositol 3-kinase Catalytic Subunit, Chain A, domain 1"/>
    <property type="match status" value="1"/>
</dbReference>
<feature type="compositionally biased region" description="Low complexity" evidence="2">
    <location>
        <begin position="392"/>
        <end position="408"/>
    </location>
</feature>
<dbReference type="InterPro" id="IPR029071">
    <property type="entry name" value="Ubiquitin-like_domsf"/>
</dbReference>
<evidence type="ECO:0000259" key="3">
    <source>
        <dbReference type="PROSITE" id="PS50030"/>
    </source>
</evidence>
<evidence type="ECO:0000256" key="2">
    <source>
        <dbReference type="SAM" id="MobiDB-lite"/>
    </source>
</evidence>
<dbReference type="InterPro" id="IPR015496">
    <property type="entry name" value="Ubiquilin"/>
</dbReference>
<dbReference type="PROSITE" id="PS50053">
    <property type="entry name" value="UBIQUITIN_2"/>
    <property type="match status" value="1"/>
</dbReference>
<gene>
    <name evidence="5" type="ORF">AMORRO_LOCUS10141</name>
</gene>
<dbReference type="PANTHER" id="PTHR10677:SF3">
    <property type="entry name" value="FI07626P-RELATED"/>
    <property type="match status" value="1"/>
</dbReference>
<feature type="compositionally biased region" description="Low complexity" evidence="2">
    <location>
        <begin position="291"/>
        <end position="327"/>
    </location>
</feature>
<dbReference type="Pfam" id="PF23195">
    <property type="entry name" value="UBQLN1"/>
    <property type="match status" value="1"/>
</dbReference>
<dbReference type="InterPro" id="IPR015940">
    <property type="entry name" value="UBA"/>
</dbReference>
<dbReference type="InterPro" id="IPR009060">
    <property type="entry name" value="UBA-like_sf"/>
</dbReference>
<dbReference type="SUPFAM" id="SSF46934">
    <property type="entry name" value="UBA-like"/>
    <property type="match status" value="1"/>
</dbReference>
<feature type="domain" description="UBA" evidence="3">
    <location>
        <begin position="407"/>
        <end position="452"/>
    </location>
</feature>
<sequence>MDELPTERSINVKFRLSTGDIFDYRFDPEQLTVQQLKEKLAPHTTTSANNMRLVYSGKILKDEDLVDSYGVKEGHTIHIVSGRGQGRGQSVNTPSVTISQRNSSSTSTNPFGMNPFGMGANFDQDLMRNVMKIVRSMVMQNPTMRQMIERNPEIGHIINDPSFIRQTMDMARNPELMREMMRNNDRALANLETIPGGFNHLRRMYHTLQEPLESASRNNDQSSEAANQFLAQLLNVERPPEGRINCTPLPNPWVPRNNNNITNSTNVLSPFGASGGISPFNFFGFPPTQLSFPSPSSVSRNSSTTLSNQSSTSSQTSETPNTTPNSNGFASNFSNITLPTHSPMSNDPEFVRRFQQLMQRYMTSPQFVASRQQMSQTYFPTSLFGSPFSNMPPSHSTSQSTSSQSSEPPETRFRVQLQTLEEMGFVDQAANIRALLASGGDVGSAIEILLSEIQ</sequence>
<dbReference type="CDD" id="cd14399">
    <property type="entry name" value="UBA_PLICs"/>
    <property type="match status" value="1"/>
</dbReference>
<dbReference type="Gene3D" id="1.10.8.10">
    <property type="entry name" value="DNA helicase RuvA subunit, C-terminal domain"/>
    <property type="match status" value="1"/>
</dbReference>
<proteinExistence type="predicted"/>
<dbReference type="Gene3D" id="1.10.260.100">
    <property type="match status" value="1"/>
</dbReference>
<evidence type="ECO:0000259" key="4">
    <source>
        <dbReference type="PROSITE" id="PS50053"/>
    </source>
</evidence>
<dbReference type="GO" id="GO:0031593">
    <property type="term" value="F:polyubiquitin modification-dependent protein binding"/>
    <property type="evidence" value="ECO:0007669"/>
    <property type="project" value="TreeGrafter"/>
</dbReference>
<dbReference type="OrthoDB" id="267397at2759"/>
<comment type="caution">
    <text evidence="5">The sequence shown here is derived from an EMBL/GenBank/DDBJ whole genome shotgun (WGS) entry which is preliminary data.</text>
</comment>
<organism evidence="5 6">
    <name type="scientific">Acaulospora morrowiae</name>
    <dbReference type="NCBI Taxonomy" id="94023"/>
    <lineage>
        <taxon>Eukaryota</taxon>
        <taxon>Fungi</taxon>
        <taxon>Fungi incertae sedis</taxon>
        <taxon>Mucoromycota</taxon>
        <taxon>Glomeromycotina</taxon>
        <taxon>Glomeromycetes</taxon>
        <taxon>Diversisporales</taxon>
        <taxon>Acaulosporaceae</taxon>
        <taxon>Acaulospora</taxon>
    </lineage>
</organism>
<dbReference type="Pfam" id="PF00627">
    <property type="entry name" value="UBA"/>
    <property type="match status" value="1"/>
</dbReference>
<feature type="region of interest" description="Disordered" evidence="2">
    <location>
        <begin position="385"/>
        <end position="411"/>
    </location>
</feature>
<accession>A0A9N9H3W8</accession>
<protein>
    <recommendedName>
        <fullName evidence="1">Ubiquilin</fullName>
    </recommendedName>
</protein>
<evidence type="ECO:0000313" key="5">
    <source>
        <dbReference type="EMBL" id="CAG8654848.1"/>
    </source>
</evidence>
<dbReference type="Proteomes" id="UP000789342">
    <property type="component" value="Unassembled WGS sequence"/>
</dbReference>
<feature type="region of interest" description="Disordered" evidence="2">
    <location>
        <begin position="81"/>
        <end position="112"/>
    </location>
</feature>
<dbReference type="FunFam" id="1.10.8.10:FF:000079">
    <property type="entry name" value="Ubiquitin family protein"/>
    <property type="match status" value="1"/>
</dbReference>
<dbReference type="SMART" id="SM00165">
    <property type="entry name" value="UBA"/>
    <property type="match status" value="1"/>
</dbReference>
<dbReference type="AlphaFoldDB" id="A0A9N9H3W8"/>
<dbReference type="Pfam" id="PF00240">
    <property type="entry name" value="ubiquitin"/>
    <property type="match status" value="1"/>
</dbReference>
<dbReference type="SMART" id="SM00727">
    <property type="entry name" value="STI1"/>
    <property type="match status" value="1"/>
</dbReference>
<keyword evidence="6" id="KW-1185">Reference proteome</keyword>
<dbReference type="SUPFAM" id="SSF54236">
    <property type="entry name" value="Ubiquitin-like"/>
    <property type="match status" value="1"/>
</dbReference>
<evidence type="ECO:0000256" key="1">
    <source>
        <dbReference type="ARBA" id="ARBA00071717"/>
    </source>
</evidence>
<dbReference type="PANTHER" id="PTHR10677">
    <property type="entry name" value="UBIQUILIN"/>
    <property type="match status" value="1"/>
</dbReference>
<dbReference type="FunFam" id="1.10.260.100:FF:000001">
    <property type="entry name" value="Ubiquilin 1"/>
    <property type="match status" value="1"/>
</dbReference>